<dbReference type="InterPro" id="IPR052707">
    <property type="entry name" value="OsmC_Ohr_Peroxiredoxin"/>
</dbReference>
<dbReference type="EMBL" id="FTOR01000011">
    <property type="protein sequence ID" value="SIT32686.1"/>
    <property type="molecule type" value="Genomic_DNA"/>
</dbReference>
<dbReference type="OrthoDB" id="9795405at2"/>
<dbReference type="InterPro" id="IPR003718">
    <property type="entry name" value="OsmC/Ohr_fam"/>
</dbReference>
<dbReference type="PANTHER" id="PTHR42830">
    <property type="entry name" value="OSMOTICALLY INDUCIBLE FAMILY PROTEIN"/>
    <property type="match status" value="1"/>
</dbReference>
<sequence>MSNKQHTYALTVTWTGNKGLGTGGYTVYNRDHIIQAGDKITIPGSSDPAFRGDISRYNPEELLVASLSSCHMLWYLHLCAEAGVVVTAYEDKATGIMEETANGGGHFTEVTLHPVITVAEAAMIPLADSLHQKANELCFIANSCKFPVHHQAQYHTYEVK</sequence>
<evidence type="ECO:0000313" key="1">
    <source>
        <dbReference type="EMBL" id="SIT32686.1"/>
    </source>
</evidence>
<dbReference type="AlphaFoldDB" id="A0A173MAM1"/>
<dbReference type="SUPFAM" id="SSF82784">
    <property type="entry name" value="OsmC-like"/>
    <property type="match status" value="1"/>
</dbReference>
<name>A0A173MAM1_9BACT</name>
<dbReference type="InterPro" id="IPR015946">
    <property type="entry name" value="KH_dom-like_a/b"/>
</dbReference>
<gene>
    <name evidence="1" type="ORF">SAMN05421788_111199</name>
</gene>
<protein>
    <submittedName>
        <fullName evidence="1">Organic hydroperoxide reductase OsmC/OhrA</fullName>
    </submittedName>
</protein>
<accession>A0A173MAM1</accession>
<dbReference type="RefSeq" id="WP_076382046.1">
    <property type="nucleotide sequence ID" value="NZ_AP017422.1"/>
</dbReference>
<dbReference type="Proteomes" id="UP000186917">
    <property type="component" value="Unassembled WGS sequence"/>
</dbReference>
<dbReference type="InterPro" id="IPR036102">
    <property type="entry name" value="OsmC/Ohrsf"/>
</dbReference>
<dbReference type="Gene3D" id="3.30.300.20">
    <property type="match status" value="1"/>
</dbReference>
<organism evidence="1 2">
    <name type="scientific">Filimonas lacunae</name>
    <dbReference type="NCBI Taxonomy" id="477680"/>
    <lineage>
        <taxon>Bacteria</taxon>
        <taxon>Pseudomonadati</taxon>
        <taxon>Bacteroidota</taxon>
        <taxon>Chitinophagia</taxon>
        <taxon>Chitinophagales</taxon>
        <taxon>Chitinophagaceae</taxon>
        <taxon>Filimonas</taxon>
    </lineage>
</organism>
<keyword evidence="2" id="KW-1185">Reference proteome</keyword>
<proteinExistence type="predicted"/>
<dbReference type="Pfam" id="PF02566">
    <property type="entry name" value="OsmC"/>
    <property type="match status" value="1"/>
</dbReference>
<reference evidence="2" key="1">
    <citation type="submission" date="2017-01" db="EMBL/GenBank/DDBJ databases">
        <authorList>
            <person name="Varghese N."/>
            <person name="Submissions S."/>
        </authorList>
    </citation>
    <scope>NUCLEOTIDE SEQUENCE [LARGE SCALE GENOMIC DNA]</scope>
    <source>
        <strain evidence="2">DSM 21054</strain>
    </source>
</reference>
<dbReference type="PANTHER" id="PTHR42830:SF2">
    <property type="entry name" value="OSMC_OHR FAMILY PROTEIN"/>
    <property type="match status" value="1"/>
</dbReference>
<evidence type="ECO:0000313" key="2">
    <source>
        <dbReference type="Proteomes" id="UP000186917"/>
    </source>
</evidence>
<dbReference type="STRING" id="477680.SAMN05421788_111199"/>
<dbReference type="KEGG" id="fln:FLA_0595"/>